<dbReference type="Proteomes" id="UP001570417">
    <property type="component" value="Unassembled WGS sequence"/>
</dbReference>
<organism evidence="2 3">
    <name type="scientific">Vibrio gallaecicus</name>
    <dbReference type="NCBI Taxonomy" id="552386"/>
    <lineage>
        <taxon>Bacteria</taxon>
        <taxon>Pseudomonadati</taxon>
        <taxon>Pseudomonadota</taxon>
        <taxon>Gammaproteobacteria</taxon>
        <taxon>Vibrionales</taxon>
        <taxon>Vibrionaceae</taxon>
        <taxon>Vibrio</taxon>
    </lineage>
</organism>
<dbReference type="RefSeq" id="WP_372268220.1">
    <property type="nucleotide sequence ID" value="NZ_JBFRUW010000100.1"/>
</dbReference>
<protein>
    <recommendedName>
        <fullName evidence="4">DUF2975 domain-containing protein</fullName>
    </recommendedName>
</protein>
<feature type="transmembrane region" description="Helical" evidence="1">
    <location>
        <begin position="46"/>
        <end position="64"/>
    </location>
</feature>
<dbReference type="EMBL" id="JBFRUW010000100">
    <property type="protein sequence ID" value="MFA0570625.1"/>
    <property type="molecule type" value="Genomic_DNA"/>
</dbReference>
<reference evidence="2 3" key="1">
    <citation type="journal article" date="2024" name="ISME J.">
        <title>Tailless and filamentous prophages are predominant in marine Vibrio.</title>
        <authorList>
            <person name="Steensen K."/>
            <person name="Seneca J."/>
            <person name="Bartlau N."/>
            <person name="Yu X.A."/>
            <person name="Hussain F.A."/>
            <person name="Polz M.F."/>
        </authorList>
    </citation>
    <scope>NUCLEOTIDE SEQUENCE [LARGE SCALE GENOMIC DNA]</scope>
    <source>
        <strain evidence="2 3">10N.222.51.A1</strain>
    </source>
</reference>
<keyword evidence="3" id="KW-1185">Reference proteome</keyword>
<proteinExistence type="predicted"/>
<comment type="caution">
    <text evidence="2">The sequence shown here is derived from an EMBL/GenBank/DDBJ whole genome shotgun (WGS) entry which is preliminary data.</text>
</comment>
<feature type="transmembrane region" description="Helical" evidence="1">
    <location>
        <begin position="84"/>
        <end position="109"/>
    </location>
</feature>
<gene>
    <name evidence="2" type="ORF">AB4566_20420</name>
</gene>
<evidence type="ECO:0000256" key="1">
    <source>
        <dbReference type="SAM" id="Phobius"/>
    </source>
</evidence>
<feature type="transmembrane region" description="Helical" evidence="1">
    <location>
        <begin position="121"/>
        <end position="146"/>
    </location>
</feature>
<feature type="transmembrane region" description="Helical" evidence="1">
    <location>
        <begin position="16"/>
        <end position="34"/>
    </location>
</feature>
<evidence type="ECO:0000313" key="2">
    <source>
        <dbReference type="EMBL" id="MFA0570625.1"/>
    </source>
</evidence>
<name>A0ABV4NGP0_9VIBR</name>
<keyword evidence="1" id="KW-0472">Membrane</keyword>
<keyword evidence="1" id="KW-0812">Transmembrane</keyword>
<keyword evidence="1" id="KW-1133">Transmembrane helix</keyword>
<sequence length="157" mass="17653">MSNIEKVYGFNTPQRLFVGYSLAVLVDLTVLNFFDEYWEFVNIESFTISFAAAILLQLLLKLSIGLEHKIADYFKSKPGTAPKVLRGVSTYIILVGSKFVMLEAINIMFGDKVDFSGPWNGVVAFFAVVFTILVSEIIISKIYFALDDTGKTSEQRR</sequence>
<evidence type="ECO:0000313" key="3">
    <source>
        <dbReference type="Proteomes" id="UP001570417"/>
    </source>
</evidence>
<accession>A0ABV4NGP0</accession>
<evidence type="ECO:0008006" key="4">
    <source>
        <dbReference type="Google" id="ProtNLM"/>
    </source>
</evidence>